<sequence length="259" mass="30064">MSGWSRFKYALRLWRAGDQVPVKERMRTRLRALQTRRFHQQEHPSLSDEDSSEFESSDESAKEEEEETKAALKNCKELYKKTRGMTRVDESTGAYTRQFSEHIEQILDSYTDLEKVPGKVKISAAKLLIKHKSLDVLCDVITKELQPGVSLSQVQDNATTDRVMTLLLALLTVMFFSHRNKQVGIILASQIVPTVLRKLKSWERLHLEQNLHELEEELLNVCLNIIYNIAVMEDNISRLRELDTFSVILLYLESHFSRN</sequence>
<proteinExistence type="predicted"/>
<dbReference type="AlphaFoldDB" id="A0ABD0J6A9"/>
<feature type="non-terminal residue" evidence="2">
    <location>
        <position position="259"/>
    </location>
</feature>
<dbReference type="Proteomes" id="UP001519460">
    <property type="component" value="Unassembled WGS sequence"/>
</dbReference>
<name>A0ABD0J6A9_9CAEN</name>
<evidence type="ECO:0000256" key="1">
    <source>
        <dbReference type="SAM" id="MobiDB-lite"/>
    </source>
</evidence>
<feature type="region of interest" description="Disordered" evidence="1">
    <location>
        <begin position="34"/>
        <end position="69"/>
    </location>
</feature>
<feature type="compositionally biased region" description="Acidic residues" evidence="1">
    <location>
        <begin position="47"/>
        <end position="67"/>
    </location>
</feature>
<protein>
    <submittedName>
        <fullName evidence="2">Uncharacterized protein</fullName>
    </submittedName>
</protein>
<dbReference type="EMBL" id="JACVVK020000629">
    <property type="protein sequence ID" value="KAK7461999.1"/>
    <property type="molecule type" value="Genomic_DNA"/>
</dbReference>
<keyword evidence="3" id="KW-1185">Reference proteome</keyword>
<gene>
    <name evidence="2" type="ORF">BaRGS_00038581</name>
</gene>
<accession>A0ABD0J6A9</accession>
<reference evidence="2 3" key="1">
    <citation type="journal article" date="2023" name="Sci. Data">
        <title>Genome assembly of the Korean intertidal mud-creeper Batillaria attramentaria.</title>
        <authorList>
            <person name="Patra A.K."/>
            <person name="Ho P.T."/>
            <person name="Jun S."/>
            <person name="Lee S.J."/>
            <person name="Kim Y."/>
            <person name="Won Y.J."/>
        </authorList>
    </citation>
    <scope>NUCLEOTIDE SEQUENCE [LARGE SCALE GENOMIC DNA]</scope>
    <source>
        <strain evidence="2">Wonlab-2016</strain>
    </source>
</reference>
<comment type="caution">
    <text evidence="2">The sequence shown here is derived from an EMBL/GenBank/DDBJ whole genome shotgun (WGS) entry which is preliminary data.</text>
</comment>
<evidence type="ECO:0000313" key="2">
    <source>
        <dbReference type="EMBL" id="KAK7461999.1"/>
    </source>
</evidence>
<evidence type="ECO:0000313" key="3">
    <source>
        <dbReference type="Proteomes" id="UP001519460"/>
    </source>
</evidence>
<organism evidence="2 3">
    <name type="scientific">Batillaria attramentaria</name>
    <dbReference type="NCBI Taxonomy" id="370345"/>
    <lineage>
        <taxon>Eukaryota</taxon>
        <taxon>Metazoa</taxon>
        <taxon>Spiralia</taxon>
        <taxon>Lophotrochozoa</taxon>
        <taxon>Mollusca</taxon>
        <taxon>Gastropoda</taxon>
        <taxon>Caenogastropoda</taxon>
        <taxon>Sorbeoconcha</taxon>
        <taxon>Cerithioidea</taxon>
        <taxon>Batillariidae</taxon>
        <taxon>Batillaria</taxon>
    </lineage>
</organism>